<evidence type="ECO:0000313" key="4">
    <source>
        <dbReference type="Proteomes" id="UP000253472"/>
    </source>
</evidence>
<protein>
    <submittedName>
        <fullName evidence="3">Uncharacterized protein</fullName>
    </submittedName>
</protein>
<name>A0A367YCX8_9ASCO</name>
<keyword evidence="2" id="KW-1133">Transmembrane helix</keyword>
<evidence type="ECO:0000256" key="1">
    <source>
        <dbReference type="SAM" id="MobiDB-lite"/>
    </source>
</evidence>
<organism evidence="3 4">
    <name type="scientific">Candida viswanathii</name>
    <dbReference type="NCBI Taxonomy" id="5486"/>
    <lineage>
        <taxon>Eukaryota</taxon>
        <taxon>Fungi</taxon>
        <taxon>Dikarya</taxon>
        <taxon>Ascomycota</taxon>
        <taxon>Saccharomycotina</taxon>
        <taxon>Pichiomycetes</taxon>
        <taxon>Debaryomycetaceae</taxon>
        <taxon>Candida/Lodderomyces clade</taxon>
        <taxon>Candida</taxon>
    </lineage>
</organism>
<gene>
    <name evidence="3" type="ORF">Cantr_09859</name>
</gene>
<evidence type="ECO:0000313" key="3">
    <source>
        <dbReference type="EMBL" id="RCK63530.1"/>
    </source>
</evidence>
<keyword evidence="2" id="KW-0812">Transmembrane</keyword>
<keyword evidence="4" id="KW-1185">Reference proteome</keyword>
<dbReference type="Proteomes" id="UP000253472">
    <property type="component" value="Unassembled WGS sequence"/>
</dbReference>
<proteinExistence type="predicted"/>
<dbReference type="OrthoDB" id="4084534at2759"/>
<keyword evidence="2" id="KW-0472">Membrane</keyword>
<feature type="transmembrane region" description="Helical" evidence="2">
    <location>
        <begin position="1314"/>
        <end position="1333"/>
    </location>
</feature>
<reference evidence="3 4" key="1">
    <citation type="submission" date="2018-06" db="EMBL/GenBank/DDBJ databases">
        <title>Whole genome sequencing of Candida tropicalis (genome annotated by CSBL at Korea University).</title>
        <authorList>
            <person name="Ahn J."/>
        </authorList>
    </citation>
    <scope>NUCLEOTIDE SEQUENCE [LARGE SCALE GENOMIC DNA]</scope>
    <source>
        <strain evidence="3 4">ATCC 20962</strain>
    </source>
</reference>
<dbReference type="EMBL" id="QLNQ01000024">
    <property type="protein sequence ID" value="RCK63530.1"/>
    <property type="molecule type" value="Genomic_DNA"/>
</dbReference>
<comment type="caution">
    <text evidence="3">The sequence shown here is derived from an EMBL/GenBank/DDBJ whole genome shotgun (WGS) entry which is preliminary data.</text>
</comment>
<evidence type="ECO:0000256" key="2">
    <source>
        <dbReference type="SAM" id="Phobius"/>
    </source>
</evidence>
<feature type="region of interest" description="Disordered" evidence="1">
    <location>
        <begin position="1152"/>
        <end position="1185"/>
    </location>
</feature>
<feature type="compositionally biased region" description="Basic and acidic residues" evidence="1">
    <location>
        <begin position="1163"/>
        <end position="1173"/>
    </location>
</feature>
<sequence length="1406" mass="161559">MLLKHILRRSKKFIKYQGLVPSAYYACTLVAPQSQREAFVASRYSHHLLRPLATSSHERFDIDFVTMKVTKSDPTKKRMTLSTKKGKKNKAKNAGNIVVDADFVDVFRVELEELEKVLFPRFIKLLLADKENGLTEKFDTTEESHSMLVFVHKHYEELKDFEAFLKTKYNSSMMESSFLSSSEVMENMAPFRDFYSKYKEVNINKVGKYELMEDNLLWFLEENPKFPQLLSNELIPTVEYYNKVKTFFANSLHWFEEELRALDKEFNFKKLKSVTSLTDHIDRTLAGFEDFLSSNTEVNETFFKILIQCARYDVLNTVLKELPDLTVKDIRAILKDPKYKALAGCVYVESLKVLARLEKSTKILKRLAGKPYTKNFDRGGPLYRFLLAMKLVPVTPDFYKLAPVLYKVSKQKDIYGQAARKLLRILTDQEVAASKDLRECLEVDYENPNFDITKDKLANYVLNILELNDFPLERAKNMKNLEYEEWLPEDRYEESFVDLLLENSALVEKILSDPNVAEEYEHFLNYPNVPPKCAIWLDTAVLDSIRRQLGLSFLNFDDLSELFAAIRGLGIQYEDVCSHILEASRYFQGSTLVLDYLVDHSLRCVKEENIVLATKGLYKAVPNFVSLEKYLPEIIFLKEEVGNFSNKDYVLSSLEDLGEGMATNSFPHQNVDSFLKFWEKLVEFSDNNINSCFLVLDTILLDHGAYWLFDDIIGVEPKVVAEEEEVFEAEPEPVPQEEEVIEAPQVEAEQETVQTTPYVQIPDDLSLHEFAYELNALRSVLGRPFSQISAEEILNVLENEIDNSFTSGGSRSSLLASNASDVFNFLRLKRRLHRLFDVNSNNTESLDVLLQNQAVFDSLEASKKPAEYKQIPNDFVLEEYFIELNELREVLGVARFEEVSADIVLKKIRELSEYESTTIAKSLIWSKLYRNLSMLFKHNHGATFVLDNVIGSAQEYLRFESNRVETERTQSAIGSQGSLLSGSEYEVLGDFLRYSDLLYRSDVHKVSANQFDEMVDRFEESLDKTSSTYLFTKSVLDELKKYNAEIEFYPPFIVCIYGTNCFGDFPMSPIQLEAFYDDLVRSLNEIIAEEKEISQSDTVSEKFDIGDFASNAKEKTKYNDSEKIISDLDKESSGADFEAVQRAIHSAFEEPPEPIFVPNTMATKKDAKPERKSAKPLKSSPSSHDVDKFKLEKYLQDARKQEESRIREREAYEWSRKAEIDAKRAKMNSKYCILTLEGEVMPISGQALEDLPEEDIFKTLNKFSKEELAKASEIVKDLQARNWKVVGSRIEGDKMYLVLMNNESTGRAYRTLRSLLATTGLVFLTVIGVNLWVDESYQFNKAIAEYEKKEKEEQASAAGPFSVAAVASPTIFGKEHVSGVVEPAPDAIKKEEDNSLSWWQRLLWTK</sequence>
<accession>A0A367YCX8</accession>